<feature type="compositionally biased region" description="Basic and acidic residues" evidence="1">
    <location>
        <begin position="273"/>
        <end position="285"/>
    </location>
</feature>
<reference evidence="2 3" key="1">
    <citation type="submission" date="2018-11" db="EMBL/GenBank/DDBJ databases">
        <authorList>
            <consortium name="Pathogen Informatics"/>
        </authorList>
    </citation>
    <scope>NUCLEOTIDE SEQUENCE [LARGE SCALE GENOMIC DNA]</scope>
</reference>
<proteinExistence type="predicted"/>
<name>A0A3P8DVI1_HELPZ</name>
<feature type="compositionally biased region" description="Low complexity" evidence="1">
    <location>
        <begin position="177"/>
        <end position="193"/>
    </location>
</feature>
<evidence type="ECO:0000313" key="2">
    <source>
        <dbReference type="EMBL" id="VDP00243.1"/>
    </source>
</evidence>
<feature type="compositionally biased region" description="Low complexity" evidence="1">
    <location>
        <begin position="342"/>
        <end position="354"/>
    </location>
</feature>
<dbReference type="AlphaFoldDB" id="A0A3P8DVI1"/>
<dbReference type="EMBL" id="UZAH01028453">
    <property type="protein sequence ID" value="VDP00243.1"/>
    <property type="molecule type" value="Genomic_DNA"/>
</dbReference>
<reference evidence="4" key="2">
    <citation type="submission" date="2019-09" db="UniProtKB">
        <authorList>
            <consortium name="WormBaseParasite"/>
        </authorList>
    </citation>
    <scope>IDENTIFICATION</scope>
</reference>
<sequence length="396" mass="42486">MRRWARDDGTSGLFAPERRQHQQQTGKDTTTINTSHCWFAQFAERGTVFEDRPRSGSTQAVEGFAVLNTVTETCNPESCNKTRMYNRKVRTPWIPHVLTDTCGSHLHIICLLHSSRKKFLGKPRPGFNDDVPVAKEATLKPSLKRFFISGTTVTVKTATLTASKPAKPVKMSATHQNSSKVAANPAAKVAKPSGRNSESPKKSPKKPAPAGDSKPKHTEASPAAKVKPPGELSKSDSRKAMVLDVQKVVEPPVVEPEVSRQSSAAKLAPAGAVDKKQDTGTHKSTEIPPGETVVTEQPKPKAPLRQSSAAKLPTGAGDKAQEQHNQKVASETSLPTQREEPAGAGKTAEAAKAKMPNGCTPILDSWTGFSNHVAIQATIPREKTMSVRTVPSGVIG</sequence>
<keyword evidence="3" id="KW-1185">Reference proteome</keyword>
<dbReference type="WBParaSite" id="HPBE_0001461801-mRNA-1">
    <property type="protein sequence ID" value="HPBE_0001461801-mRNA-1"/>
    <property type="gene ID" value="HPBE_0001461801"/>
</dbReference>
<evidence type="ECO:0000256" key="1">
    <source>
        <dbReference type="SAM" id="MobiDB-lite"/>
    </source>
</evidence>
<gene>
    <name evidence="2" type="ORF">HPBE_LOCUS14619</name>
</gene>
<protein>
    <submittedName>
        <fullName evidence="4">HTH_48 domain-containing protein</fullName>
    </submittedName>
</protein>
<dbReference type="Proteomes" id="UP000050761">
    <property type="component" value="Unassembled WGS sequence"/>
</dbReference>
<accession>A0A3P8DVI1</accession>
<evidence type="ECO:0000313" key="4">
    <source>
        <dbReference type="WBParaSite" id="HPBE_0001461801-mRNA-1"/>
    </source>
</evidence>
<evidence type="ECO:0000313" key="3">
    <source>
        <dbReference type="Proteomes" id="UP000050761"/>
    </source>
</evidence>
<organism evidence="2">
    <name type="scientific">Heligmosomoides polygyrus</name>
    <name type="common">Parasitic roundworm</name>
    <dbReference type="NCBI Taxonomy" id="6339"/>
    <lineage>
        <taxon>Eukaryota</taxon>
        <taxon>Metazoa</taxon>
        <taxon>Ecdysozoa</taxon>
        <taxon>Nematoda</taxon>
        <taxon>Chromadorea</taxon>
        <taxon>Rhabditida</taxon>
        <taxon>Rhabditina</taxon>
        <taxon>Rhabditomorpha</taxon>
        <taxon>Strongyloidea</taxon>
        <taxon>Heligmosomidae</taxon>
        <taxon>Heligmosomoides</taxon>
    </lineage>
</organism>
<dbReference type="OrthoDB" id="5876883at2759"/>
<feature type="region of interest" description="Disordered" evidence="1">
    <location>
        <begin position="165"/>
        <end position="356"/>
    </location>
</feature>
<feature type="compositionally biased region" description="Polar residues" evidence="1">
    <location>
        <begin position="326"/>
        <end position="336"/>
    </location>
</feature>
<feature type="region of interest" description="Disordered" evidence="1">
    <location>
        <begin position="1"/>
        <end position="29"/>
    </location>
</feature>